<evidence type="ECO:0000313" key="6">
    <source>
        <dbReference type="EMBL" id="OBR15974.1"/>
    </source>
</evidence>
<dbReference type="PANTHER" id="PTHR42718">
    <property type="entry name" value="MAJOR FACILITATOR SUPERFAMILY MULTIDRUG TRANSPORTER MFSC"/>
    <property type="match status" value="1"/>
</dbReference>
<dbReference type="VEuPathDB" id="FungiDB:CH63R_01154"/>
<evidence type="ECO:0000313" key="7">
    <source>
        <dbReference type="Proteomes" id="UP000092177"/>
    </source>
</evidence>
<dbReference type="OrthoDB" id="2428527at2759"/>
<dbReference type="RefSeq" id="XP_018164491.1">
    <property type="nucleotide sequence ID" value="XM_018296129.1"/>
</dbReference>
<comment type="subcellular location">
    <subcellularLocation>
        <location evidence="1">Membrane</location>
        <topology evidence="1">Multi-pass membrane protein</topology>
    </subcellularLocation>
</comment>
<dbReference type="GeneID" id="28860236"/>
<evidence type="ECO:0000256" key="2">
    <source>
        <dbReference type="ARBA" id="ARBA00022692"/>
    </source>
</evidence>
<keyword evidence="2 5" id="KW-0812">Transmembrane</keyword>
<dbReference type="KEGG" id="chig:CH63R_01154"/>
<dbReference type="PANTHER" id="PTHR42718:SF1">
    <property type="entry name" value="LOW AFFINITY AMMONIUM TRANSPORTER"/>
    <property type="match status" value="1"/>
</dbReference>
<feature type="transmembrane region" description="Helical" evidence="5">
    <location>
        <begin position="29"/>
        <end position="47"/>
    </location>
</feature>
<protein>
    <submittedName>
        <fullName evidence="6">Aminotriazole resistance protein</fullName>
    </submittedName>
</protein>
<proteinExistence type="predicted"/>
<dbReference type="GO" id="GO:0016020">
    <property type="term" value="C:membrane"/>
    <property type="evidence" value="ECO:0007669"/>
    <property type="project" value="UniProtKB-SubCell"/>
</dbReference>
<evidence type="ECO:0000256" key="3">
    <source>
        <dbReference type="ARBA" id="ARBA00022989"/>
    </source>
</evidence>
<feature type="transmembrane region" description="Helical" evidence="5">
    <location>
        <begin position="117"/>
        <end position="138"/>
    </location>
</feature>
<evidence type="ECO:0000256" key="1">
    <source>
        <dbReference type="ARBA" id="ARBA00004141"/>
    </source>
</evidence>
<name>A0A1B7YVJ9_COLHI</name>
<feature type="transmembrane region" description="Helical" evidence="5">
    <location>
        <begin position="197"/>
        <end position="220"/>
    </location>
</feature>
<dbReference type="SUPFAM" id="SSF103473">
    <property type="entry name" value="MFS general substrate transporter"/>
    <property type="match status" value="1"/>
</dbReference>
<accession>A0A1B7YVJ9</accession>
<keyword evidence="3 5" id="KW-1133">Transmembrane helix</keyword>
<feature type="transmembrane region" description="Helical" evidence="5">
    <location>
        <begin position="67"/>
        <end position="85"/>
    </location>
</feature>
<gene>
    <name evidence="6" type="ORF">CH63R_01154</name>
</gene>
<dbReference type="Proteomes" id="UP000092177">
    <property type="component" value="Chromosome 1"/>
</dbReference>
<keyword evidence="4 5" id="KW-0472">Membrane</keyword>
<feature type="transmembrane region" description="Helical" evidence="5">
    <location>
        <begin position="159"/>
        <end position="177"/>
    </location>
</feature>
<keyword evidence="7" id="KW-1185">Reference proteome</keyword>
<dbReference type="InterPro" id="IPR036259">
    <property type="entry name" value="MFS_trans_sf"/>
</dbReference>
<organism evidence="6 7">
    <name type="scientific">Colletotrichum higginsianum (strain IMI 349063)</name>
    <name type="common">Crucifer anthracnose fungus</name>
    <dbReference type="NCBI Taxonomy" id="759273"/>
    <lineage>
        <taxon>Eukaryota</taxon>
        <taxon>Fungi</taxon>
        <taxon>Dikarya</taxon>
        <taxon>Ascomycota</taxon>
        <taxon>Pezizomycotina</taxon>
        <taxon>Sordariomycetes</taxon>
        <taxon>Hypocreomycetidae</taxon>
        <taxon>Glomerellales</taxon>
        <taxon>Glomerellaceae</taxon>
        <taxon>Colletotrichum</taxon>
        <taxon>Colletotrichum destructivum species complex</taxon>
    </lineage>
</organism>
<sequence length="223" mass="23915">MFFAAFIYNETVVVNPLLPLNTMGSATNLILACTAAVWGCFAIRAFYTFQLLVLLREWNSPMASSSLVPVAVESLAVALLLACLMSEWRCTGHFFVAVLSLLLASILMATAPPEQTYWANAFVSSLLAPLGMVMANPLATTMLRENLPEEQKRIASSMVLALSSYAMSFFMGIARSVEVQVNEGGSDVLSGCRGAQYFGVGLGGLGVLLVTAITLQAVFIRDP</sequence>
<dbReference type="AlphaFoldDB" id="A0A1B7YVJ9"/>
<feature type="transmembrane region" description="Helical" evidence="5">
    <location>
        <begin position="92"/>
        <end position="111"/>
    </location>
</feature>
<reference evidence="7" key="1">
    <citation type="journal article" date="2017" name="BMC Genomics">
        <title>Gapless genome assembly of Colletotrichum higginsianum reveals chromosome structure and association of transposable elements with secondary metabolite gene clusters.</title>
        <authorList>
            <person name="Dallery J.-F."/>
            <person name="Lapalu N."/>
            <person name="Zampounis A."/>
            <person name="Pigne S."/>
            <person name="Luyten I."/>
            <person name="Amselem J."/>
            <person name="Wittenberg A.H.J."/>
            <person name="Zhou S."/>
            <person name="de Queiroz M.V."/>
            <person name="Robin G.P."/>
            <person name="Auger A."/>
            <person name="Hainaut M."/>
            <person name="Henrissat B."/>
            <person name="Kim K.-T."/>
            <person name="Lee Y.-H."/>
            <person name="Lespinet O."/>
            <person name="Schwartz D.C."/>
            <person name="Thon M.R."/>
            <person name="O'Connell R.J."/>
        </authorList>
    </citation>
    <scope>NUCLEOTIDE SEQUENCE [LARGE SCALE GENOMIC DNA]</scope>
    <source>
        <strain evidence="7">IMI 349063</strain>
    </source>
</reference>
<comment type="caution">
    <text evidence="6">The sequence shown here is derived from an EMBL/GenBank/DDBJ whole genome shotgun (WGS) entry which is preliminary data.</text>
</comment>
<dbReference type="EMBL" id="LTAN01000001">
    <property type="protein sequence ID" value="OBR15974.1"/>
    <property type="molecule type" value="Genomic_DNA"/>
</dbReference>
<evidence type="ECO:0000256" key="4">
    <source>
        <dbReference type="ARBA" id="ARBA00023136"/>
    </source>
</evidence>
<evidence type="ECO:0000256" key="5">
    <source>
        <dbReference type="SAM" id="Phobius"/>
    </source>
</evidence>